<dbReference type="EMBL" id="JANFAV010000002">
    <property type="protein sequence ID" value="MCW6534257.1"/>
    <property type="molecule type" value="Genomic_DNA"/>
</dbReference>
<dbReference type="AlphaFoldDB" id="A0AA42CPW3"/>
<evidence type="ECO:0000313" key="3">
    <source>
        <dbReference type="Proteomes" id="UP001165565"/>
    </source>
</evidence>
<reference evidence="2" key="1">
    <citation type="submission" date="2022-06" db="EMBL/GenBank/DDBJ databases">
        <title>Sphingomonas sp. nov. isolated from rhizosphere soil of tomato.</title>
        <authorList>
            <person name="Dong H."/>
            <person name="Gao R."/>
        </authorList>
    </citation>
    <scope>NUCLEOTIDE SEQUENCE</scope>
    <source>
        <strain evidence="2">MMSM24</strain>
    </source>
</reference>
<dbReference type="InterPro" id="IPR029069">
    <property type="entry name" value="HotDog_dom_sf"/>
</dbReference>
<organism evidence="2 3">
    <name type="scientific">Sphingomonas lycopersici</name>
    <dbReference type="NCBI Taxonomy" id="2951807"/>
    <lineage>
        <taxon>Bacteria</taxon>
        <taxon>Pseudomonadati</taxon>
        <taxon>Pseudomonadota</taxon>
        <taxon>Alphaproteobacteria</taxon>
        <taxon>Sphingomonadales</taxon>
        <taxon>Sphingomonadaceae</taxon>
        <taxon>Sphingomonas</taxon>
    </lineage>
</organism>
<gene>
    <name evidence="2" type="ORF">NEE01_05595</name>
</gene>
<dbReference type="GO" id="GO:0016790">
    <property type="term" value="F:thiolester hydrolase activity"/>
    <property type="evidence" value="ECO:0007669"/>
    <property type="project" value="UniProtKB-ARBA"/>
</dbReference>
<evidence type="ECO:0000313" key="2">
    <source>
        <dbReference type="EMBL" id="MCW6534257.1"/>
    </source>
</evidence>
<dbReference type="InterPro" id="IPR006683">
    <property type="entry name" value="Thioestr_dom"/>
</dbReference>
<dbReference type="Pfam" id="PF03061">
    <property type="entry name" value="4HBT"/>
    <property type="match status" value="1"/>
</dbReference>
<accession>A0AA42CPW3</accession>
<protein>
    <submittedName>
        <fullName evidence="2">PaaI family thioesterase</fullName>
    </submittedName>
</protein>
<evidence type="ECO:0000259" key="1">
    <source>
        <dbReference type="Pfam" id="PF03061"/>
    </source>
</evidence>
<dbReference type="Gene3D" id="3.10.129.10">
    <property type="entry name" value="Hotdog Thioesterase"/>
    <property type="match status" value="1"/>
</dbReference>
<feature type="domain" description="Thioesterase" evidence="1">
    <location>
        <begin position="62"/>
        <end position="133"/>
    </location>
</feature>
<dbReference type="CDD" id="cd03443">
    <property type="entry name" value="PaaI_thioesterase"/>
    <property type="match status" value="1"/>
</dbReference>
<dbReference type="Proteomes" id="UP001165565">
    <property type="component" value="Unassembled WGS sequence"/>
</dbReference>
<dbReference type="RefSeq" id="WP_265268187.1">
    <property type="nucleotide sequence ID" value="NZ_JANFAV010000002.1"/>
</dbReference>
<proteinExistence type="predicted"/>
<dbReference type="SUPFAM" id="SSF54637">
    <property type="entry name" value="Thioesterase/thiol ester dehydrase-isomerase"/>
    <property type="match status" value="1"/>
</dbReference>
<comment type="caution">
    <text evidence="2">The sequence shown here is derived from an EMBL/GenBank/DDBJ whole genome shotgun (WGS) entry which is preliminary data.</text>
</comment>
<keyword evidence="3" id="KW-1185">Reference proteome</keyword>
<name>A0AA42CPW3_9SPHN</name>
<sequence>MTAFIAPSPQTLRLTAEELSTFLDGAFPASVRPTLGEVESLAPNHLRMRLDPVPTMKRPGDIVSGPTLMALVDVAAYGIILAHIGPVAMAVTNALSISFLRACRFEPIFADARLLKLGRRLATVDVRIWQRTEDRLIAQSTVGYALPRDGPNRASTTSNA</sequence>